<dbReference type="PROSITE" id="PS50033">
    <property type="entry name" value="UBX"/>
    <property type="match status" value="1"/>
</dbReference>
<dbReference type="Pfam" id="PF11470">
    <property type="entry name" value="TUG-UBL1"/>
    <property type="match status" value="1"/>
</dbReference>
<dbReference type="PROSITE" id="PS50898">
    <property type="entry name" value="RBD"/>
    <property type="match status" value="1"/>
</dbReference>
<dbReference type="GO" id="GO:0007165">
    <property type="term" value="P:signal transduction"/>
    <property type="evidence" value="ECO:0007669"/>
    <property type="project" value="InterPro"/>
</dbReference>
<feature type="domain" description="UBX" evidence="2">
    <location>
        <begin position="392"/>
        <end position="467"/>
    </location>
</feature>
<organism evidence="4 5">
    <name type="scientific">Acanthoscelides obtectus</name>
    <name type="common">Bean weevil</name>
    <name type="synonym">Bruchus obtectus</name>
    <dbReference type="NCBI Taxonomy" id="200917"/>
    <lineage>
        <taxon>Eukaryota</taxon>
        <taxon>Metazoa</taxon>
        <taxon>Ecdysozoa</taxon>
        <taxon>Arthropoda</taxon>
        <taxon>Hexapoda</taxon>
        <taxon>Insecta</taxon>
        <taxon>Pterygota</taxon>
        <taxon>Neoptera</taxon>
        <taxon>Endopterygota</taxon>
        <taxon>Coleoptera</taxon>
        <taxon>Polyphaga</taxon>
        <taxon>Cucujiformia</taxon>
        <taxon>Chrysomeloidea</taxon>
        <taxon>Chrysomelidae</taxon>
        <taxon>Bruchinae</taxon>
        <taxon>Bruchini</taxon>
        <taxon>Acanthoscelides</taxon>
    </lineage>
</organism>
<dbReference type="PANTHER" id="PTHR46467:SF1">
    <property type="entry name" value="TETHER CONTAINING UBX DOMAIN FOR GLUT4"/>
    <property type="match status" value="1"/>
</dbReference>
<dbReference type="Pfam" id="PF00789">
    <property type="entry name" value="UBX"/>
    <property type="match status" value="1"/>
</dbReference>
<dbReference type="InterPro" id="IPR029071">
    <property type="entry name" value="Ubiquitin-like_domsf"/>
</dbReference>
<dbReference type="InterPro" id="IPR059238">
    <property type="entry name" value="UBX1_UBXN9"/>
</dbReference>
<dbReference type="OrthoDB" id="440781at2759"/>
<dbReference type="InterPro" id="IPR003116">
    <property type="entry name" value="RBD_dom"/>
</dbReference>
<proteinExistence type="predicted"/>
<dbReference type="GO" id="GO:0005737">
    <property type="term" value="C:cytoplasm"/>
    <property type="evidence" value="ECO:0007669"/>
    <property type="project" value="TreeGrafter"/>
</dbReference>
<dbReference type="CDD" id="cd16118">
    <property type="entry name" value="UBX2_UBXN9"/>
    <property type="match status" value="1"/>
</dbReference>
<comment type="caution">
    <text evidence="4">The sequence shown here is derived from an EMBL/GenBank/DDBJ whole genome shotgun (WGS) entry which is preliminary data.</text>
</comment>
<evidence type="ECO:0000256" key="1">
    <source>
        <dbReference type="SAM" id="MobiDB-lite"/>
    </source>
</evidence>
<dbReference type="GO" id="GO:0042593">
    <property type="term" value="P:glucose homeostasis"/>
    <property type="evidence" value="ECO:0007669"/>
    <property type="project" value="TreeGrafter"/>
</dbReference>
<gene>
    <name evidence="4" type="ORF">ACAOBT_LOCUS20733</name>
</gene>
<sequence>MSGGSVCVFLPNGRRQAVKCSPNTTILQVLEEVCKKQDLKPEDHDLKHHNKILDTTQTFRFSGLPNNAQLELVDAVKKRVEGDITLALNLENGSRLVGNFKPTDTLLVVVKKLCPNYLGEDKHTVVIYTRREIYGKELEDTTLRSLGITGGRAMLRLINKPPEELRTQANVSAPLPHKPTVEQPYKRVLQRVESPPRKELEVKQEPREPESTTAEERKSSGASPPPKVQKSGNIDLIQLAKEKRKSQDRSSSPTQKEERRKSKDFGQTKQDLRSMSGKKVQKETCQCKRDESMEVDCCGTCQKRCTNVVEDANNQDEFIFLDNNNAMLFSLESAKAIPSEQLPDDFFELTINDARKILRDMKMQRHNMENQPLTTTEQRKLEESKKQLRQLNKYKKAIIRVQFPDRNVLQGTFSPIDTIKTVCDFVKVYLEDKSLKFYLYTAPPKDVLDLNKRLIEYSFVPGALVYFGSDDKDKKDNFLRSDLKDKFTTNSIASLAANKLRAENTRTCKDQEEKEEDFDMDIDQNAVANSNNGASTSTGITHENYTGRKIVKSENVPKWFKP</sequence>
<protein>
    <recommendedName>
        <fullName evidence="6">Tether containing UBX domain for GLUT4</fullName>
    </recommendedName>
</protein>
<dbReference type="AlphaFoldDB" id="A0A9P0PN51"/>
<reference evidence="4" key="1">
    <citation type="submission" date="2022-03" db="EMBL/GenBank/DDBJ databases">
        <authorList>
            <person name="Sayadi A."/>
        </authorList>
    </citation>
    <scope>NUCLEOTIDE SEQUENCE</scope>
</reference>
<dbReference type="InterPro" id="IPR001012">
    <property type="entry name" value="UBX_dom"/>
</dbReference>
<dbReference type="Gene3D" id="3.10.20.90">
    <property type="entry name" value="Phosphatidylinositol 3-kinase Catalytic Subunit, Chain A, domain 1"/>
    <property type="match status" value="2"/>
</dbReference>
<feature type="compositionally biased region" description="Basic and acidic residues" evidence="1">
    <location>
        <begin position="255"/>
        <end position="272"/>
    </location>
</feature>
<keyword evidence="5" id="KW-1185">Reference proteome</keyword>
<evidence type="ECO:0000259" key="2">
    <source>
        <dbReference type="PROSITE" id="PS50033"/>
    </source>
</evidence>
<evidence type="ECO:0000259" key="3">
    <source>
        <dbReference type="PROSITE" id="PS50898"/>
    </source>
</evidence>
<dbReference type="GO" id="GO:0005634">
    <property type="term" value="C:nucleus"/>
    <property type="evidence" value="ECO:0007669"/>
    <property type="project" value="TreeGrafter"/>
</dbReference>
<dbReference type="GO" id="GO:0006886">
    <property type="term" value="P:intracellular protein transport"/>
    <property type="evidence" value="ECO:0007669"/>
    <property type="project" value="TreeGrafter"/>
</dbReference>
<dbReference type="InterPro" id="IPR021569">
    <property type="entry name" value="TUG-UBL1"/>
</dbReference>
<evidence type="ECO:0008006" key="6">
    <source>
        <dbReference type="Google" id="ProtNLM"/>
    </source>
</evidence>
<feature type="region of interest" description="Disordered" evidence="1">
    <location>
        <begin position="170"/>
        <end position="283"/>
    </location>
</feature>
<accession>A0A9P0PN51</accession>
<dbReference type="GO" id="GO:0012506">
    <property type="term" value="C:vesicle membrane"/>
    <property type="evidence" value="ECO:0007669"/>
    <property type="project" value="TreeGrafter"/>
</dbReference>
<dbReference type="Proteomes" id="UP001152888">
    <property type="component" value="Unassembled WGS sequence"/>
</dbReference>
<dbReference type="EMBL" id="CAKOFQ010007137">
    <property type="protein sequence ID" value="CAH1992221.1"/>
    <property type="molecule type" value="Genomic_DNA"/>
</dbReference>
<dbReference type="SUPFAM" id="SSF54236">
    <property type="entry name" value="Ubiquitin-like"/>
    <property type="match status" value="3"/>
</dbReference>
<evidence type="ECO:0000313" key="5">
    <source>
        <dbReference type="Proteomes" id="UP001152888"/>
    </source>
</evidence>
<evidence type="ECO:0000313" key="4">
    <source>
        <dbReference type="EMBL" id="CAH1992221.1"/>
    </source>
</evidence>
<name>A0A9P0PN51_ACAOB</name>
<feature type="domain" description="RBD" evidence="3">
    <location>
        <begin position="4"/>
        <end position="73"/>
    </location>
</feature>
<dbReference type="CDD" id="cd16105">
    <property type="entry name" value="Ubl_ASPSCR1_like"/>
    <property type="match status" value="1"/>
</dbReference>
<feature type="compositionally biased region" description="Basic and acidic residues" evidence="1">
    <location>
        <begin position="194"/>
        <end position="219"/>
    </location>
</feature>
<dbReference type="PANTHER" id="PTHR46467">
    <property type="entry name" value="TETHER CONTAINING UBX DOMAIN FOR GLUT4"/>
    <property type="match status" value="1"/>
</dbReference>
<dbReference type="CDD" id="cd17075">
    <property type="entry name" value="UBX1_UBXN9"/>
    <property type="match status" value="1"/>
</dbReference>